<gene>
    <name evidence="1" type="ORF">B4135_2642</name>
</gene>
<accession>A0A150LV98</accession>
<dbReference type="Proteomes" id="UP000075683">
    <property type="component" value="Unassembled WGS sequence"/>
</dbReference>
<reference evidence="1 2" key="1">
    <citation type="submission" date="2016-01" db="EMBL/GenBank/DDBJ databases">
        <title>Draft Genome Sequences of Seven Thermophilic Sporeformers Isolated from Foods.</title>
        <authorList>
            <person name="Berendsen E.M."/>
            <person name="Wells-Bennik M.H."/>
            <person name="Krawcyk A.O."/>
            <person name="De Jong A."/>
            <person name="Holsappel S."/>
            <person name="Eijlander R.T."/>
            <person name="Kuipers O.P."/>
        </authorList>
    </citation>
    <scope>NUCLEOTIDE SEQUENCE [LARGE SCALE GENOMIC DNA]</scope>
    <source>
        <strain evidence="1 2">B4135</strain>
    </source>
</reference>
<evidence type="ECO:0000313" key="1">
    <source>
        <dbReference type="EMBL" id="KYD16133.1"/>
    </source>
</evidence>
<sequence length="45" mass="5476">MTGNRQDFPLTGWERIPAFFCPFPHYRGRRNGPDKRTFPHRTERE</sequence>
<organism evidence="1 2">
    <name type="scientific">Caldibacillus debilis</name>
    <dbReference type="NCBI Taxonomy" id="301148"/>
    <lineage>
        <taxon>Bacteria</taxon>
        <taxon>Bacillati</taxon>
        <taxon>Bacillota</taxon>
        <taxon>Bacilli</taxon>
        <taxon>Bacillales</taxon>
        <taxon>Bacillaceae</taxon>
        <taxon>Caldibacillus</taxon>
    </lineage>
</organism>
<dbReference type="EMBL" id="LQYT01000065">
    <property type="protein sequence ID" value="KYD16133.1"/>
    <property type="molecule type" value="Genomic_DNA"/>
</dbReference>
<comment type="caution">
    <text evidence="1">The sequence shown here is derived from an EMBL/GenBank/DDBJ whole genome shotgun (WGS) entry which is preliminary data.</text>
</comment>
<protein>
    <submittedName>
        <fullName evidence="1">Uncharacterized protein</fullName>
    </submittedName>
</protein>
<name>A0A150LV98_9BACI</name>
<dbReference type="STRING" id="301148.B4135_2642"/>
<dbReference type="AlphaFoldDB" id="A0A150LV98"/>
<evidence type="ECO:0000313" key="2">
    <source>
        <dbReference type="Proteomes" id="UP000075683"/>
    </source>
</evidence>
<proteinExistence type="predicted"/>